<evidence type="ECO:0000313" key="12">
    <source>
        <dbReference type="Proteomes" id="UP001302274"/>
    </source>
</evidence>
<dbReference type="PRINTS" id="PR00866">
    <property type="entry name" value="RNADNAPOLMS"/>
</dbReference>
<dbReference type="Gene3D" id="3.30.70.270">
    <property type="match status" value="1"/>
</dbReference>
<comment type="catalytic activity">
    <reaction evidence="9">
        <text>DNA(n) + a 2'-deoxyribonucleoside 5'-triphosphate = DNA(n+1) + diphosphate</text>
        <dbReference type="Rhea" id="RHEA:22508"/>
        <dbReference type="Rhea" id="RHEA-COMP:17339"/>
        <dbReference type="Rhea" id="RHEA-COMP:17340"/>
        <dbReference type="ChEBI" id="CHEBI:33019"/>
        <dbReference type="ChEBI" id="CHEBI:61560"/>
        <dbReference type="ChEBI" id="CHEBI:173112"/>
        <dbReference type="EC" id="2.7.7.49"/>
    </reaction>
</comment>
<dbReference type="EC" id="2.7.7.49" evidence="1"/>
<dbReference type="Proteomes" id="UP001302274">
    <property type="component" value="Unassembled WGS sequence"/>
</dbReference>
<evidence type="ECO:0000256" key="6">
    <source>
        <dbReference type="ARBA" id="ARBA00022918"/>
    </source>
</evidence>
<name>A0ABU5VW83_9BACT</name>
<dbReference type="InterPro" id="IPR051083">
    <property type="entry name" value="GrpII_Intron_Splice-Mob/Def"/>
</dbReference>
<dbReference type="InterPro" id="IPR000477">
    <property type="entry name" value="RT_dom"/>
</dbReference>
<dbReference type="InterPro" id="IPR000123">
    <property type="entry name" value="Reverse_transcriptase_msDNA"/>
</dbReference>
<dbReference type="PROSITE" id="PS50878">
    <property type="entry name" value="RT_POL"/>
    <property type="match status" value="1"/>
</dbReference>
<dbReference type="EMBL" id="JAYGJQ010000002">
    <property type="protein sequence ID" value="MEA9357207.1"/>
    <property type="molecule type" value="Genomic_DNA"/>
</dbReference>
<evidence type="ECO:0000256" key="7">
    <source>
        <dbReference type="ARBA" id="ARBA00023118"/>
    </source>
</evidence>
<proteinExistence type="inferred from homology"/>
<evidence type="ECO:0000256" key="3">
    <source>
        <dbReference type="ARBA" id="ARBA00022695"/>
    </source>
</evidence>
<keyword evidence="7" id="KW-0051">Antiviral defense</keyword>
<sequence length="327" mass="38598">MIKSHILELMMKDLSLTEADINQIIYKNKIYRRFLIKKRSGGFRLIHSASPEAKMIQVWLARRFFARLDKSSHAFAFRKNCSVIKNANSHKDNLYLLKYDVKDFFPSITYSHFMKFLNYNKSIYSKEEQDDFKMLEYLVKSFCFLKERTLPQGFCSSPIISNSFMGYFDIQIENALKQISPDCTFTRYADDISISFNTLSKRKEINDFIVNFFSSTSCPFKLNQDKTRFGKRKSGSMFVNGIKICENGRLTIHRDYKDKIRRLFYSYGKKKLPNSEKLALLGHLYYLRSVDPFYFNKLFKKNLILIKELRTEISDLKKNSKQIISAS</sequence>
<evidence type="ECO:0000256" key="2">
    <source>
        <dbReference type="ARBA" id="ARBA00022679"/>
    </source>
</evidence>
<dbReference type="PANTHER" id="PTHR34047">
    <property type="entry name" value="NUCLEAR INTRON MATURASE 1, MITOCHONDRIAL-RELATED"/>
    <property type="match status" value="1"/>
</dbReference>
<evidence type="ECO:0000256" key="8">
    <source>
        <dbReference type="ARBA" id="ARBA00034120"/>
    </source>
</evidence>
<evidence type="ECO:0000256" key="5">
    <source>
        <dbReference type="ARBA" id="ARBA00022842"/>
    </source>
</evidence>
<comment type="similarity">
    <text evidence="8">Belongs to the bacterial reverse transcriptase family.</text>
</comment>
<comment type="caution">
    <text evidence="11">The sequence shown here is derived from an EMBL/GenBank/DDBJ whole genome shotgun (WGS) entry which is preliminary data.</text>
</comment>
<dbReference type="CDD" id="cd03487">
    <property type="entry name" value="RT_Bac_retron_II"/>
    <property type="match status" value="1"/>
</dbReference>
<evidence type="ECO:0000259" key="10">
    <source>
        <dbReference type="PROSITE" id="PS50878"/>
    </source>
</evidence>
<feature type="domain" description="Reverse transcriptase" evidence="10">
    <location>
        <begin position="17"/>
        <end position="244"/>
    </location>
</feature>
<evidence type="ECO:0000256" key="9">
    <source>
        <dbReference type="ARBA" id="ARBA00048173"/>
    </source>
</evidence>
<keyword evidence="3" id="KW-0548">Nucleotidyltransferase</keyword>
<dbReference type="PANTHER" id="PTHR34047:SF7">
    <property type="entry name" value="RNA-DIRECTED DNA POLYMERASE"/>
    <property type="match status" value="1"/>
</dbReference>
<dbReference type="Pfam" id="PF00078">
    <property type="entry name" value="RVT_1"/>
    <property type="match status" value="1"/>
</dbReference>
<evidence type="ECO:0000313" key="11">
    <source>
        <dbReference type="EMBL" id="MEA9357207.1"/>
    </source>
</evidence>
<dbReference type="RefSeq" id="WP_323577113.1">
    <property type="nucleotide sequence ID" value="NZ_JAYGJQ010000002.1"/>
</dbReference>
<evidence type="ECO:0000256" key="1">
    <source>
        <dbReference type="ARBA" id="ARBA00012493"/>
    </source>
</evidence>
<dbReference type="GO" id="GO:0003964">
    <property type="term" value="F:RNA-directed DNA polymerase activity"/>
    <property type="evidence" value="ECO:0007669"/>
    <property type="project" value="UniProtKB-KW"/>
</dbReference>
<protein>
    <recommendedName>
        <fullName evidence="1">RNA-directed DNA polymerase</fullName>
        <ecNumber evidence="1">2.7.7.49</ecNumber>
    </recommendedName>
</protein>
<keyword evidence="5" id="KW-0460">Magnesium</keyword>
<keyword evidence="4" id="KW-0479">Metal-binding</keyword>
<dbReference type="InterPro" id="IPR043502">
    <property type="entry name" value="DNA/RNA_pol_sf"/>
</dbReference>
<organism evidence="11 12">
    <name type="scientific">Bacteriovorax antarcticus</name>
    <dbReference type="NCBI Taxonomy" id="3088717"/>
    <lineage>
        <taxon>Bacteria</taxon>
        <taxon>Pseudomonadati</taxon>
        <taxon>Bdellovibrionota</taxon>
        <taxon>Bacteriovoracia</taxon>
        <taxon>Bacteriovoracales</taxon>
        <taxon>Bacteriovoracaceae</taxon>
        <taxon>Bacteriovorax</taxon>
    </lineage>
</organism>
<keyword evidence="12" id="KW-1185">Reference proteome</keyword>
<accession>A0ABU5VW83</accession>
<reference evidence="11 12" key="1">
    <citation type="submission" date="2023-11" db="EMBL/GenBank/DDBJ databases">
        <title>A Novel Polar Bacteriovorax (B. antarcticus) Isolated from the Biocrust in Antarctica.</title>
        <authorList>
            <person name="Mun W."/>
            <person name="Choi S.Y."/>
            <person name="Mitchell R.J."/>
        </authorList>
    </citation>
    <scope>NUCLEOTIDE SEQUENCE [LARGE SCALE GENOMIC DNA]</scope>
    <source>
        <strain evidence="11 12">PP10</strain>
    </source>
</reference>
<gene>
    <name evidence="11" type="ORF">SHI21_13365</name>
</gene>
<dbReference type="SUPFAM" id="SSF56672">
    <property type="entry name" value="DNA/RNA polymerases"/>
    <property type="match status" value="1"/>
</dbReference>
<evidence type="ECO:0000256" key="4">
    <source>
        <dbReference type="ARBA" id="ARBA00022723"/>
    </source>
</evidence>
<keyword evidence="2" id="KW-0808">Transferase</keyword>
<keyword evidence="6 11" id="KW-0695">RNA-directed DNA polymerase</keyword>
<dbReference type="InterPro" id="IPR043128">
    <property type="entry name" value="Rev_trsase/Diguanyl_cyclase"/>
</dbReference>